<keyword evidence="2" id="KW-1185">Reference proteome</keyword>
<dbReference type="EMBL" id="JAHUZN010000006">
    <property type="protein sequence ID" value="KAG8491639.1"/>
    <property type="molecule type" value="Genomic_DNA"/>
</dbReference>
<evidence type="ECO:0000313" key="1">
    <source>
        <dbReference type="EMBL" id="KAG8491639.1"/>
    </source>
</evidence>
<organism evidence="1 2">
    <name type="scientific">Gossypium anomalum</name>
    <dbReference type="NCBI Taxonomy" id="47600"/>
    <lineage>
        <taxon>Eukaryota</taxon>
        <taxon>Viridiplantae</taxon>
        <taxon>Streptophyta</taxon>
        <taxon>Embryophyta</taxon>
        <taxon>Tracheophyta</taxon>
        <taxon>Spermatophyta</taxon>
        <taxon>Magnoliopsida</taxon>
        <taxon>eudicotyledons</taxon>
        <taxon>Gunneridae</taxon>
        <taxon>Pentapetalae</taxon>
        <taxon>rosids</taxon>
        <taxon>malvids</taxon>
        <taxon>Malvales</taxon>
        <taxon>Malvaceae</taxon>
        <taxon>Malvoideae</taxon>
        <taxon>Gossypium</taxon>
    </lineage>
</organism>
<dbReference type="Proteomes" id="UP000701853">
    <property type="component" value="Chromosome 6"/>
</dbReference>
<sequence>MENFSHRKLILSLRSILVPRVKKIYIKTVITNYQIIDKMDFFIPQSIRIKKKSNSSNKKGSPLDWMGLNEEILI</sequence>
<evidence type="ECO:0000313" key="2">
    <source>
        <dbReference type="Proteomes" id="UP000701853"/>
    </source>
</evidence>
<comment type="caution">
    <text evidence="1">The sequence shown here is derived from an EMBL/GenBank/DDBJ whole genome shotgun (WGS) entry which is preliminary data.</text>
</comment>
<proteinExistence type="predicted"/>
<name>A0A8J5YS19_9ROSI</name>
<dbReference type="AlphaFoldDB" id="A0A8J5YS19"/>
<evidence type="ECO:0008006" key="3">
    <source>
        <dbReference type="Google" id="ProtNLM"/>
    </source>
</evidence>
<accession>A0A8J5YS19</accession>
<protein>
    <recommendedName>
        <fullName evidence="3">Translocon at the inner envelope membrane of chloroplasts 214</fullName>
    </recommendedName>
</protein>
<gene>
    <name evidence="1" type="ORF">CXB51_015006</name>
</gene>
<reference evidence="1 2" key="1">
    <citation type="journal article" date="2021" name="bioRxiv">
        <title>The Gossypium anomalum genome as a resource for cotton improvement and evolutionary analysis of hybrid incompatibility.</title>
        <authorList>
            <person name="Grover C.E."/>
            <person name="Yuan D."/>
            <person name="Arick M.A."/>
            <person name="Miller E.R."/>
            <person name="Hu G."/>
            <person name="Peterson D.G."/>
            <person name="Wendel J.F."/>
            <person name="Udall J.A."/>
        </authorList>
    </citation>
    <scope>NUCLEOTIDE SEQUENCE [LARGE SCALE GENOMIC DNA]</scope>
    <source>
        <strain evidence="1">JFW-Udall</strain>
        <tissue evidence="1">Leaf</tissue>
    </source>
</reference>